<feature type="region of interest" description="Disordered" evidence="18">
    <location>
        <begin position="570"/>
        <end position="605"/>
    </location>
</feature>
<feature type="compositionally biased region" description="Low complexity" evidence="18">
    <location>
        <begin position="178"/>
        <end position="187"/>
    </location>
</feature>
<evidence type="ECO:0000313" key="20">
    <source>
        <dbReference type="EMBL" id="KAJ8320684.1"/>
    </source>
</evidence>
<keyword evidence="7" id="KW-0813">Transport</keyword>
<proteinExistence type="inferred from homology"/>
<feature type="compositionally biased region" description="Low complexity" evidence="18">
    <location>
        <begin position="295"/>
        <end position="304"/>
    </location>
</feature>
<feature type="compositionally biased region" description="Basic and acidic residues" evidence="18">
    <location>
        <begin position="158"/>
        <end position="177"/>
    </location>
</feature>
<evidence type="ECO:0000256" key="13">
    <source>
        <dbReference type="ARBA" id="ARBA00022884"/>
    </source>
</evidence>
<keyword evidence="8" id="KW-0963">Cytoplasm</keyword>
<evidence type="ECO:0000256" key="6">
    <source>
        <dbReference type="ARBA" id="ARBA00019964"/>
    </source>
</evidence>
<keyword evidence="17" id="KW-0966">Cell projection</keyword>
<keyword evidence="15" id="KW-0508">mRNA splicing</keyword>
<keyword evidence="11" id="KW-0509">mRNA transport</keyword>
<feature type="compositionally biased region" description="Polar residues" evidence="18">
    <location>
        <begin position="435"/>
        <end position="456"/>
    </location>
</feature>
<dbReference type="SMART" id="SM01044">
    <property type="entry name" value="Btz"/>
    <property type="match status" value="1"/>
</dbReference>
<feature type="compositionally biased region" description="Pro residues" evidence="18">
    <location>
        <begin position="509"/>
        <end position="521"/>
    </location>
</feature>
<gene>
    <name evidence="20" type="ORF">KUTeg_002271</name>
</gene>
<feature type="compositionally biased region" description="Polar residues" evidence="18">
    <location>
        <begin position="305"/>
        <end position="333"/>
    </location>
</feature>
<evidence type="ECO:0000256" key="17">
    <source>
        <dbReference type="ARBA" id="ARBA00023273"/>
    </source>
</evidence>
<evidence type="ECO:0000256" key="18">
    <source>
        <dbReference type="SAM" id="MobiDB-lite"/>
    </source>
</evidence>
<reference evidence="20 21" key="1">
    <citation type="submission" date="2022-12" db="EMBL/GenBank/DDBJ databases">
        <title>Chromosome-level genome of Tegillarca granosa.</title>
        <authorList>
            <person name="Kim J."/>
        </authorList>
    </citation>
    <scope>NUCLEOTIDE SEQUENCE [LARGE SCALE GENOMIC DNA]</scope>
    <source>
        <strain evidence="20">Teg-2019</strain>
        <tissue evidence="20">Adductor muscle</tissue>
    </source>
</reference>
<dbReference type="PANTHER" id="PTHR13434">
    <property type="entry name" value="PROTEIN CASC3"/>
    <property type="match status" value="1"/>
</dbReference>
<feature type="domain" description="Btz" evidence="19">
    <location>
        <begin position="11"/>
        <end position="113"/>
    </location>
</feature>
<comment type="similarity">
    <text evidence="5">Belongs to the CASC3 family.</text>
</comment>
<evidence type="ECO:0000256" key="2">
    <source>
        <dbReference type="ARBA" id="ARBA00004279"/>
    </source>
</evidence>
<feature type="compositionally biased region" description="Basic and acidic residues" evidence="18">
    <location>
        <begin position="235"/>
        <end position="263"/>
    </location>
</feature>
<keyword evidence="16" id="KW-0539">Nucleus</keyword>
<keyword evidence="9" id="KW-0507">mRNA processing</keyword>
<evidence type="ECO:0000256" key="4">
    <source>
        <dbReference type="ARBA" id="ARBA00004556"/>
    </source>
</evidence>
<feature type="compositionally biased region" description="Basic and acidic residues" evidence="18">
    <location>
        <begin position="403"/>
        <end position="422"/>
    </location>
</feature>
<dbReference type="Proteomes" id="UP001217089">
    <property type="component" value="Unassembled WGS sequence"/>
</dbReference>
<keyword evidence="14" id="KW-0866">Nonsense-mediated mRNA decay</keyword>
<keyword evidence="10" id="KW-0747">Spliceosome</keyword>
<feature type="compositionally biased region" description="Basic and acidic residues" evidence="18">
    <location>
        <begin position="347"/>
        <end position="357"/>
    </location>
</feature>
<evidence type="ECO:0000259" key="19">
    <source>
        <dbReference type="SMART" id="SM01044"/>
    </source>
</evidence>
<evidence type="ECO:0000256" key="9">
    <source>
        <dbReference type="ARBA" id="ARBA00022664"/>
    </source>
</evidence>
<evidence type="ECO:0000256" key="7">
    <source>
        <dbReference type="ARBA" id="ARBA00022448"/>
    </source>
</evidence>
<evidence type="ECO:0000256" key="10">
    <source>
        <dbReference type="ARBA" id="ARBA00022728"/>
    </source>
</evidence>
<dbReference type="EMBL" id="JARBDR010000141">
    <property type="protein sequence ID" value="KAJ8320684.1"/>
    <property type="molecule type" value="Genomic_DNA"/>
</dbReference>
<feature type="compositionally biased region" description="Acidic residues" evidence="18">
    <location>
        <begin position="12"/>
        <end position="40"/>
    </location>
</feature>
<evidence type="ECO:0000256" key="3">
    <source>
        <dbReference type="ARBA" id="ARBA00004324"/>
    </source>
</evidence>
<accession>A0ABQ9FTX1</accession>
<evidence type="ECO:0000256" key="16">
    <source>
        <dbReference type="ARBA" id="ARBA00023242"/>
    </source>
</evidence>
<dbReference type="PANTHER" id="PTHR13434:SF0">
    <property type="entry name" value="PROTEIN CASC3"/>
    <property type="match status" value="1"/>
</dbReference>
<evidence type="ECO:0000313" key="21">
    <source>
        <dbReference type="Proteomes" id="UP001217089"/>
    </source>
</evidence>
<keyword evidence="21" id="KW-1185">Reference proteome</keyword>
<feature type="compositionally biased region" description="Pro residues" evidence="18">
    <location>
        <begin position="572"/>
        <end position="599"/>
    </location>
</feature>
<keyword evidence="13" id="KW-0694">RNA-binding</keyword>
<feature type="region of interest" description="Disordered" evidence="18">
    <location>
        <begin position="1"/>
        <end position="53"/>
    </location>
</feature>
<feature type="compositionally biased region" description="Basic and acidic residues" evidence="18">
    <location>
        <begin position="127"/>
        <end position="147"/>
    </location>
</feature>
<dbReference type="InterPro" id="IPR028544">
    <property type="entry name" value="CASC3"/>
</dbReference>
<evidence type="ECO:0000256" key="8">
    <source>
        <dbReference type="ARBA" id="ARBA00022490"/>
    </source>
</evidence>
<evidence type="ECO:0000256" key="1">
    <source>
        <dbReference type="ARBA" id="ARBA00004210"/>
    </source>
</evidence>
<dbReference type="InterPro" id="IPR018545">
    <property type="entry name" value="Btz_dom"/>
</dbReference>
<feature type="compositionally biased region" description="Polar residues" evidence="18">
    <location>
        <begin position="358"/>
        <end position="367"/>
    </location>
</feature>
<evidence type="ECO:0000256" key="12">
    <source>
        <dbReference type="ARBA" id="ARBA00022845"/>
    </source>
</evidence>
<dbReference type="Pfam" id="PF09405">
    <property type="entry name" value="Btz"/>
    <property type="match status" value="1"/>
</dbReference>
<comment type="subcellular location">
    <subcellularLocation>
        <location evidence="2">Cell projection</location>
        <location evidence="2">Dendrite</location>
    </subcellularLocation>
    <subcellularLocation>
        <location evidence="1">Cytoplasm</location>
        <location evidence="1">Stress granule</location>
    </subcellularLocation>
    <subcellularLocation>
        <location evidence="4">Cytoplasm</location>
        <location evidence="4">Perinuclear region</location>
    </subcellularLocation>
    <subcellularLocation>
        <location evidence="3">Nucleus speckle</location>
    </subcellularLocation>
</comment>
<feature type="region of interest" description="Disordered" evidence="18">
    <location>
        <begin position="108"/>
        <end position="482"/>
    </location>
</feature>
<feature type="region of interest" description="Disordered" evidence="18">
    <location>
        <begin position="498"/>
        <end position="521"/>
    </location>
</feature>
<evidence type="ECO:0000256" key="5">
    <source>
        <dbReference type="ARBA" id="ARBA00009548"/>
    </source>
</evidence>
<keyword evidence="12" id="KW-0810">Translation regulation</keyword>
<comment type="caution">
    <text evidence="20">The sequence shown here is derived from an EMBL/GenBank/DDBJ whole genome shotgun (WGS) entry which is preliminary data.</text>
</comment>
<evidence type="ECO:0000256" key="14">
    <source>
        <dbReference type="ARBA" id="ARBA00023161"/>
    </source>
</evidence>
<feature type="compositionally biased region" description="Polar residues" evidence="18">
    <location>
        <begin position="285"/>
        <end position="294"/>
    </location>
</feature>
<protein>
    <recommendedName>
        <fullName evidence="6">Protein CASC3</fullName>
    </recommendedName>
</protein>
<organism evidence="20 21">
    <name type="scientific">Tegillarca granosa</name>
    <name type="common">Malaysian cockle</name>
    <name type="synonym">Anadara granosa</name>
    <dbReference type="NCBI Taxonomy" id="220873"/>
    <lineage>
        <taxon>Eukaryota</taxon>
        <taxon>Metazoa</taxon>
        <taxon>Spiralia</taxon>
        <taxon>Lophotrochozoa</taxon>
        <taxon>Mollusca</taxon>
        <taxon>Bivalvia</taxon>
        <taxon>Autobranchia</taxon>
        <taxon>Pteriomorphia</taxon>
        <taxon>Arcoida</taxon>
        <taxon>Arcoidea</taxon>
        <taxon>Arcidae</taxon>
        <taxon>Tegillarca</taxon>
    </lineage>
</organism>
<evidence type="ECO:0000256" key="11">
    <source>
        <dbReference type="ARBA" id="ARBA00022816"/>
    </source>
</evidence>
<evidence type="ECO:0000256" key="15">
    <source>
        <dbReference type="ARBA" id="ARBA00023187"/>
    </source>
</evidence>
<sequence length="605" mass="69319">MKTETSWQPDVDLSEYESANEDKGDTEEQPEQDGDLDDDEDKKNPAYIPRKGAFYEHDMRIAAEIEESKKPKKKLWKEDNKWLHDCYREDQQAPKSREELVALYGYDIRQYDKPPDAPPRSNRPRVRRTEDRPKFSDFLPDRSERARSSPQKDFMPNRNERSVNSPHRDLTHERDSYSPRYQQQQSYRNDRDDSDYYPSRYNSQRDQGYDNDRSTRYSSQNDFVERKNNYNNAKSRGDRDRFTRYRGDGNRRGRGGRGSDNRRRNNYSDANDSGRGPRKFPPRFQRQQSPKQFTNYNNDNYEYDTQGNIPNVSSSSEQTVDQQNLPSPDSFNLKQDEFPPFSPSGDRNVDDNEDINKENVNIVIQSSGDRKSYSKERKSKITGRTRVQEFVANAVEQGISNLRLEDSGEHGDRQGGHTDEKPMQSSKSQSESSRKNYNSQVNTASQIQKQDLSQQGKPKRYSSQRQRNIPEAVNYQDSVPVEGTPNYYNPALAKVATSRYQQKTADPQPKTPTAPTFPPPPQARPMLQAPIAFPLPAAAVSLSTAVPMVAPQYINNGVLYGTTPTAYQVPPGHIPPPAPVPMQGFPSPPDVTAAPPPQRPSQVSW</sequence>
<name>A0ABQ9FTX1_TEGGR</name>